<dbReference type="AlphaFoldDB" id="A0AAV1D885"/>
<dbReference type="InterPro" id="IPR036908">
    <property type="entry name" value="RlpA-like_sf"/>
</dbReference>
<dbReference type="PROSITE" id="PS51257">
    <property type="entry name" value="PROKAR_LIPOPROTEIN"/>
    <property type="match status" value="1"/>
</dbReference>
<evidence type="ECO:0000313" key="7">
    <source>
        <dbReference type="EMBL" id="CAI9103078.1"/>
    </source>
</evidence>
<dbReference type="GO" id="GO:0005576">
    <property type="term" value="C:extracellular region"/>
    <property type="evidence" value="ECO:0007669"/>
    <property type="project" value="UniProtKB-SubCell"/>
</dbReference>
<evidence type="ECO:0000256" key="5">
    <source>
        <dbReference type="SAM" id="Coils"/>
    </source>
</evidence>
<evidence type="ECO:0000256" key="3">
    <source>
        <dbReference type="ARBA" id="ARBA00022525"/>
    </source>
</evidence>
<keyword evidence="5" id="KW-0175">Coiled coil</keyword>
<dbReference type="Gene3D" id="2.40.40.10">
    <property type="entry name" value="RlpA-like domain"/>
    <property type="match status" value="1"/>
</dbReference>
<accession>A0AAV1D885</accession>
<evidence type="ECO:0000256" key="6">
    <source>
        <dbReference type="SAM" id="SignalP"/>
    </source>
</evidence>
<evidence type="ECO:0000313" key="8">
    <source>
        <dbReference type="Proteomes" id="UP001161247"/>
    </source>
</evidence>
<dbReference type="PANTHER" id="PTHR33191">
    <property type="entry name" value="RIPENING-RELATED PROTEIN 2-RELATED"/>
    <property type="match status" value="1"/>
</dbReference>
<evidence type="ECO:0000256" key="4">
    <source>
        <dbReference type="ARBA" id="ARBA00022729"/>
    </source>
</evidence>
<dbReference type="CDD" id="cd22270">
    <property type="entry name" value="DPBB_kiwellin-like"/>
    <property type="match status" value="1"/>
</dbReference>
<keyword evidence="8" id="KW-1185">Reference proteome</keyword>
<dbReference type="EMBL" id="OX459121">
    <property type="protein sequence ID" value="CAI9103078.1"/>
    <property type="molecule type" value="Genomic_DNA"/>
</dbReference>
<evidence type="ECO:0000256" key="2">
    <source>
        <dbReference type="ARBA" id="ARBA00005592"/>
    </source>
</evidence>
<keyword evidence="3" id="KW-0964">Secreted</keyword>
<feature type="chain" id="PRO_5043987449" evidence="6">
    <location>
        <begin position="27"/>
        <end position="863"/>
    </location>
</feature>
<dbReference type="Proteomes" id="UP001161247">
    <property type="component" value="Chromosome 4"/>
</dbReference>
<sequence>MAKFINLSLLILMISIIGFLPFQATAVSCGGSCRTLNDCDGQLICINGKCNDDPDVGTHICSGSTSPSPPSGSSPSPSGTCLPSGSFTCNGQTKSTYTCSPQVTGSTPATFTLNDFGPDGDGGAPSECDESFHDNSERVVALSTGWYANGARCGMMIRITAGNGRSTTAKVVDECDSMHGCDEEHAFQPPCDNNIVDGSDAVWKALGLNENLGRVPVTCHFKDDPELESMTAKCRIFGQMRGLEGELMQLKSQASTQKREIQELTRTVPLTVLSEEIMETVFEESLDIWPDSSNLEGHTDDVFEILELLLSENRLNGALSVLEMEGRDLEISTDYFRINIIGTLSGADFRISTRFEVMSTTTATTSVPTRVTSSGPSTTEAAKSTREIGAASTLPLPSSGVPTLSVNQNLEHELRSSYDSQFHQNQGAEQTAKHWLAWLNAQLGLDQRGRTKESAYNTPQDLEQIIIGQQNNTITSMLARVAALEQSFQKVNPNGGTVPETPSITPDASLKVPLLNPSTTLTHDNPLFSNSSTAVQGLSASGVSQVGVVPEITPIPNPSWYYCAEQSQPAFIPPVGNFTFDGAVRWPPKAPGYPSTGGFTPPRGIIPPPRLVIPPNSLNGQNSPMQNIENPQTQAIPTPMNVRPVPVVARTLPTANPLPHSDQRFVVYDVRAGRLVDAAEIAGFDTEREIQELTRTVPLTVLSEEIMETVFEESLDDRLDSSNLEGKRFSMEEMKAYDSAIAQKSAHIARRAQDFSSSIAFQNVLTIREVAKYEFSMISQAARSFLGLHGEGTLNAPELIQWSKKKTQVFAVILTKYVESTSEISGGLSAMVDISVCIVILLMVRGSKGIPKVIFDESHEPLY</sequence>
<proteinExistence type="inferred from homology"/>
<gene>
    <name evidence="7" type="ORF">OLC1_LOCUS12307</name>
</gene>
<comment type="subcellular location">
    <subcellularLocation>
        <location evidence="1">Secreted</location>
    </subcellularLocation>
</comment>
<dbReference type="Pfam" id="PF24300">
    <property type="entry name" value="KWL1"/>
    <property type="match status" value="1"/>
</dbReference>
<keyword evidence="4 6" id="KW-0732">Signal</keyword>
<protein>
    <submittedName>
        <fullName evidence="7">OLC1v1001510C1</fullName>
    </submittedName>
</protein>
<feature type="signal peptide" evidence="6">
    <location>
        <begin position="1"/>
        <end position="26"/>
    </location>
</feature>
<reference evidence="7" key="1">
    <citation type="submission" date="2023-03" db="EMBL/GenBank/DDBJ databases">
        <authorList>
            <person name="Julca I."/>
        </authorList>
    </citation>
    <scope>NUCLEOTIDE SEQUENCE</scope>
</reference>
<organism evidence="7 8">
    <name type="scientific">Oldenlandia corymbosa var. corymbosa</name>
    <dbReference type="NCBI Taxonomy" id="529605"/>
    <lineage>
        <taxon>Eukaryota</taxon>
        <taxon>Viridiplantae</taxon>
        <taxon>Streptophyta</taxon>
        <taxon>Embryophyta</taxon>
        <taxon>Tracheophyta</taxon>
        <taxon>Spermatophyta</taxon>
        <taxon>Magnoliopsida</taxon>
        <taxon>eudicotyledons</taxon>
        <taxon>Gunneridae</taxon>
        <taxon>Pentapetalae</taxon>
        <taxon>asterids</taxon>
        <taxon>lamiids</taxon>
        <taxon>Gentianales</taxon>
        <taxon>Rubiaceae</taxon>
        <taxon>Rubioideae</taxon>
        <taxon>Spermacoceae</taxon>
        <taxon>Hedyotis-Oldenlandia complex</taxon>
        <taxon>Oldenlandia</taxon>
    </lineage>
</organism>
<dbReference type="PANTHER" id="PTHR33191:SF9">
    <property type="entry name" value="RIPENING-RELATED PROTEIN 2-RELATED"/>
    <property type="match status" value="1"/>
</dbReference>
<comment type="similarity">
    <text evidence="2">Belongs to the kiwellin family.</text>
</comment>
<evidence type="ECO:0000256" key="1">
    <source>
        <dbReference type="ARBA" id="ARBA00004613"/>
    </source>
</evidence>
<feature type="coiled-coil region" evidence="5">
    <location>
        <begin position="240"/>
        <end position="267"/>
    </location>
</feature>
<dbReference type="InterPro" id="IPR039271">
    <property type="entry name" value="Kiwellin-like"/>
</dbReference>
<dbReference type="SUPFAM" id="SSF50685">
    <property type="entry name" value="Barwin-like endoglucanases"/>
    <property type="match status" value="1"/>
</dbReference>
<name>A0AAV1D885_OLDCO</name>